<dbReference type="RefSeq" id="WP_055655089.1">
    <property type="nucleotide sequence ID" value="NZ_CABIXC010000005.1"/>
</dbReference>
<dbReference type="Proteomes" id="UP000095651">
    <property type="component" value="Unassembled WGS sequence"/>
</dbReference>
<proteinExistence type="predicted"/>
<name>A0A174DIE9_9FIRM</name>
<evidence type="ECO:0000313" key="5">
    <source>
        <dbReference type="Proteomes" id="UP000261257"/>
    </source>
</evidence>
<evidence type="ECO:0000313" key="3">
    <source>
        <dbReference type="EMBL" id="RGL94278.1"/>
    </source>
</evidence>
<accession>A0A174DIE9</accession>
<feature type="transmembrane region" description="Helical" evidence="1">
    <location>
        <begin position="83"/>
        <end position="111"/>
    </location>
</feature>
<keyword evidence="1" id="KW-0812">Transmembrane</keyword>
<sequence>MSRNEYMKELELALRRLPKAEREEALSYYNEYFDDAGPEREAEVIEELGDAKESAAQIVKELALKRLEEPKPERAARKGLSTLWIVLLALCAAPIGLPLLLLVVVFGLAMVLMVFSIFVALFLSGVVFVAVGIVSLVAGFYFLPSQLASGIFILGTALGESGVGLLLICAGCASCKYIYQGMAGFTKRLLTRGDKK</sequence>
<keyword evidence="1" id="KW-1133">Transmembrane helix</keyword>
<dbReference type="EMBL" id="QSSQ01000053">
    <property type="protein sequence ID" value="RGL94278.1"/>
    <property type="molecule type" value="Genomic_DNA"/>
</dbReference>
<evidence type="ECO:0000313" key="2">
    <source>
        <dbReference type="EMBL" id="CUO25341.1"/>
    </source>
</evidence>
<gene>
    <name evidence="3" type="ORF">DXC39_29580</name>
    <name evidence="2" type="ORF">ERS852407_02249</name>
</gene>
<evidence type="ECO:0000256" key="1">
    <source>
        <dbReference type="SAM" id="Phobius"/>
    </source>
</evidence>
<reference evidence="3 5" key="2">
    <citation type="submission" date="2018-08" db="EMBL/GenBank/DDBJ databases">
        <title>A genome reference for cultivated species of the human gut microbiota.</title>
        <authorList>
            <person name="Zou Y."/>
            <person name="Xue W."/>
            <person name="Luo G."/>
        </authorList>
    </citation>
    <scope>NUCLEOTIDE SEQUENCE [LARGE SCALE GENOMIC DNA]</scope>
    <source>
        <strain evidence="3 5">TF05-11AC</strain>
    </source>
</reference>
<dbReference type="AlphaFoldDB" id="A0A174DIE9"/>
<protein>
    <submittedName>
        <fullName evidence="3">DUF1700 domain-containing protein</fullName>
    </submittedName>
    <submittedName>
        <fullName evidence="2">Predicted membrane protein</fullName>
    </submittedName>
</protein>
<organism evidence="2 4">
    <name type="scientific">Hungatella hathewayi</name>
    <dbReference type="NCBI Taxonomy" id="154046"/>
    <lineage>
        <taxon>Bacteria</taxon>
        <taxon>Bacillati</taxon>
        <taxon>Bacillota</taxon>
        <taxon>Clostridia</taxon>
        <taxon>Lachnospirales</taxon>
        <taxon>Lachnospiraceae</taxon>
        <taxon>Hungatella</taxon>
    </lineage>
</organism>
<evidence type="ECO:0000313" key="4">
    <source>
        <dbReference type="Proteomes" id="UP000095651"/>
    </source>
</evidence>
<dbReference type="Pfam" id="PF22564">
    <property type="entry name" value="HAAS"/>
    <property type="match status" value="1"/>
</dbReference>
<keyword evidence="1" id="KW-0472">Membrane</keyword>
<feature type="transmembrane region" description="Helical" evidence="1">
    <location>
        <begin position="117"/>
        <end position="143"/>
    </location>
</feature>
<dbReference type="EMBL" id="CYZE01000005">
    <property type="protein sequence ID" value="CUO25341.1"/>
    <property type="molecule type" value="Genomic_DNA"/>
</dbReference>
<dbReference type="Proteomes" id="UP000261257">
    <property type="component" value="Unassembled WGS sequence"/>
</dbReference>
<feature type="transmembrane region" description="Helical" evidence="1">
    <location>
        <begin position="150"/>
        <end position="179"/>
    </location>
</feature>
<reference evidence="2 4" key="1">
    <citation type="submission" date="2015-09" db="EMBL/GenBank/DDBJ databases">
        <authorList>
            <consortium name="Pathogen Informatics"/>
        </authorList>
    </citation>
    <scope>NUCLEOTIDE SEQUENCE [LARGE SCALE GENOMIC DNA]</scope>
    <source>
        <strain evidence="2 4">2789STDY5608850</strain>
    </source>
</reference>